<organism evidence="7 8">
    <name type="scientific">Phycomyces blakesleeanus (strain ATCC 8743b / DSM 1359 / FGSC 10004 / NBRC 33097 / NRRL 1555)</name>
    <dbReference type="NCBI Taxonomy" id="763407"/>
    <lineage>
        <taxon>Eukaryota</taxon>
        <taxon>Fungi</taxon>
        <taxon>Fungi incertae sedis</taxon>
        <taxon>Mucoromycota</taxon>
        <taxon>Mucoromycotina</taxon>
        <taxon>Mucoromycetes</taxon>
        <taxon>Mucorales</taxon>
        <taxon>Phycomycetaceae</taxon>
        <taxon>Phycomyces</taxon>
    </lineage>
</organism>
<evidence type="ECO:0000256" key="4">
    <source>
        <dbReference type="ARBA" id="ARBA00022786"/>
    </source>
</evidence>
<keyword evidence="8" id="KW-1185">Reference proteome</keyword>
<evidence type="ECO:0000256" key="5">
    <source>
        <dbReference type="PROSITE-ProRule" id="PRU00104"/>
    </source>
</evidence>
<reference evidence="8" key="1">
    <citation type="submission" date="2015-06" db="EMBL/GenBank/DDBJ databases">
        <title>Expansion of signal transduction pathways in fungi by whole-genome duplication.</title>
        <authorList>
            <consortium name="DOE Joint Genome Institute"/>
            <person name="Corrochano L.M."/>
            <person name="Kuo A."/>
            <person name="Marcet-Houben M."/>
            <person name="Polaino S."/>
            <person name="Salamov A."/>
            <person name="Villalobos J.M."/>
            <person name="Alvarez M.I."/>
            <person name="Avalos J."/>
            <person name="Benito E.P."/>
            <person name="Benoit I."/>
            <person name="Burger G."/>
            <person name="Camino L.P."/>
            <person name="Canovas D."/>
            <person name="Cerda-Olmedo E."/>
            <person name="Cheng J.-F."/>
            <person name="Dominguez A."/>
            <person name="Elias M."/>
            <person name="Eslava A.P."/>
            <person name="Glaser F."/>
            <person name="Grimwood J."/>
            <person name="Gutierrez G."/>
            <person name="Heitman J."/>
            <person name="Henrissat B."/>
            <person name="Iturriaga E.A."/>
            <person name="Lang B.F."/>
            <person name="Lavin J.L."/>
            <person name="Lee S."/>
            <person name="Li W."/>
            <person name="Lindquist E."/>
            <person name="Lopez-Garcia S."/>
            <person name="Luque E.M."/>
            <person name="Marcos A.T."/>
            <person name="Martin J."/>
            <person name="McCluskey K."/>
            <person name="Medina H.R."/>
            <person name="Miralles-Duran A."/>
            <person name="Miyazaki A."/>
            <person name="Munoz-Torres E."/>
            <person name="Oguiza J.A."/>
            <person name="Ohm R."/>
            <person name="Olmedo M."/>
            <person name="Orejas M."/>
            <person name="Ortiz-Castellanos L."/>
            <person name="Pisabarro A.G."/>
            <person name="Rodriguez-Romero J."/>
            <person name="Ruiz-Herrera J."/>
            <person name="Ruiz-Vazquez R."/>
            <person name="Sanz C."/>
            <person name="Schackwitz W."/>
            <person name="Schmutz J."/>
            <person name="Shahriari M."/>
            <person name="Shelest E."/>
            <person name="Silva-Franco F."/>
            <person name="Soanes D."/>
            <person name="Syed K."/>
            <person name="Tagua V.G."/>
            <person name="Talbot N.J."/>
            <person name="Thon M."/>
            <person name="De vries R.P."/>
            <person name="Wiebenga A."/>
            <person name="Yadav J.S."/>
            <person name="Braun E.L."/>
            <person name="Baker S."/>
            <person name="Garre V."/>
            <person name="Horwitz B."/>
            <person name="Torres-Martinez S."/>
            <person name="Idnurm A."/>
            <person name="Herrera-Estrella A."/>
            <person name="Gabaldon T."/>
            <person name="Grigoriev I.V."/>
        </authorList>
    </citation>
    <scope>NUCLEOTIDE SEQUENCE [LARGE SCALE GENOMIC DNA]</scope>
    <source>
        <strain evidence="8">NRRL 1555(-)</strain>
    </source>
</reference>
<evidence type="ECO:0000313" key="7">
    <source>
        <dbReference type="EMBL" id="OAD79637.1"/>
    </source>
</evidence>
<dbReference type="Pfam" id="PF00632">
    <property type="entry name" value="HECT"/>
    <property type="match status" value="1"/>
</dbReference>
<feature type="active site" description="Glycyl thioester intermediate" evidence="5">
    <location>
        <position position="371"/>
    </location>
</feature>
<comment type="catalytic activity">
    <reaction evidence="1">
        <text>S-ubiquitinyl-[E2 ubiquitin-conjugating enzyme]-L-cysteine + [acceptor protein]-L-lysine = [E2 ubiquitin-conjugating enzyme]-L-cysteine + N(6)-ubiquitinyl-[acceptor protein]-L-lysine.</text>
        <dbReference type="EC" id="2.3.2.26"/>
    </reaction>
</comment>
<dbReference type="PANTHER" id="PTHR45700">
    <property type="entry name" value="UBIQUITIN-PROTEIN LIGASE E3C"/>
    <property type="match status" value="1"/>
</dbReference>
<dbReference type="GeneID" id="28988817"/>
<feature type="non-terminal residue" evidence="7">
    <location>
        <position position="1"/>
    </location>
</feature>
<dbReference type="Proteomes" id="UP000077315">
    <property type="component" value="Unassembled WGS sequence"/>
</dbReference>
<dbReference type="GO" id="GO:0061630">
    <property type="term" value="F:ubiquitin protein ligase activity"/>
    <property type="evidence" value="ECO:0007669"/>
    <property type="project" value="UniProtKB-EC"/>
</dbReference>
<dbReference type="EMBL" id="KV440972">
    <property type="protein sequence ID" value="OAD79637.1"/>
    <property type="molecule type" value="Genomic_DNA"/>
</dbReference>
<dbReference type="PANTHER" id="PTHR45700:SF2">
    <property type="entry name" value="UBIQUITIN-PROTEIN LIGASE E3C"/>
    <property type="match status" value="1"/>
</dbReference>
<gene>
    <name evidence="7" type="ORF">PHYBLDRAFT_105670</name>
</gene>
<protein>
    <recommendedName>
        <fullName evidence="2">HECT-type E3 ubiquitin transferase</fullName>
        <ecNumber evidence="2">2.3.2.26</ecNumber>
    </recommendedName>
</protein>
<evidence type="ECO:0000256" key="3">
    <source>
        <dbReference type="ARBA" id="ARBA00022679"/>
    </source>
</evidence>
<name>A0A162Q210_PHYB8</name>
<dbReference type="FunFam" id="3.30.2410.10:FF:000011">
    <property type="entry name" value="Putative Ubiquitin-protein ligase E3C"/>
    <property type="match status" value="1"/>
</dbReference>
<dbReference type="VEuPathDB" id="FungiDB:PHYBLDRAFT_105670"/>
<dbReference type="EC" id="2.3.2.26" evidence="2"/>
<dbReference type="Gene3D" id="3.30.2410.10">
    <property type="entry name" value="Hect, E3 ligase catalytic domain"/>
    <property type="match status" value="1"/>
</dbReference>
<dbReference type="GO" id="GO:0006511">
    <property type="term" value="P:ubiquitin-dependent protein catabolic process"/>
    <property type="evidence" value="ECO:0007669"/>
    <property type="project" value="TreeGrafter"/>
</dbReference>
<sequence length="403" mass="45391">VSPRIGLLNNMPFVIPFEDRVKIFKAFVDNDRKRNSIDDFMGRAPSVTIHRNNVLEDGFTQLYPLGANLKKRIAISFVDEFGLLEAGIDGGGVFKEFLTCLGHEAFDTNYGLFLATPDQLLYPNPSALISNESLAEKLVFYEFLGLIIGKALYEGILLDVAFAEFFLKRCLGKVNYLDDLPSLDPELYKGLIEVKNFQGNVEDLCLDFSLAETADGKSKVIELIPGGSDIAVTEKNRIRYVHLVANYRLNVQIAKQCKAFFRGLSTIVDIKWLRMFNERELQILLGGASVPIDIEDLRRHTVYAGYRENDPTVKDLWKALESFDNTQRMKFVKFVTSCSRPPLLGFKELRPQLCIREAGSDSGRLPTSSTCVNLLKLPKFASYNILRQKLLYAINADAGFDLS</sequence>
<dbReference type="Gene3D" id="3.90.1750.10">
    <property type="entry name" value="Hect, E3 ligase catalytic domains"/>
    <property type="match status" value="1"/>
</dbReference>
<dbReference type="FunFam" id="3.30.2160.10:FF:000002">
    <property type="entry name" value="Putative Ubiquitin-protein ligase E3C"/>
    <property type="match status" value="1"/>
</dbReference>
<dbReference type="GO" id="GO:0000209">
    <property type="term" value="P:protein polyubiquitination"/>
    <property type="evidence" value="ECO:0007669"/>
    <property type="project" value="InterPro"/>
</dbReference>
<dbReference type="InterPro" id="IPR000569">
    <property type="entry name" value="HECT_dom"/>
</dbReference>
<dbReference type="InterPro" id="IPR044611">
    <property type="entry name" value="E3A/B/C-like"/>
</dbReference>
<dbReference type="OrthoDB" id="8068875at2759"/>
<dbReference type="AlphaFoldDB" id="A0A162Q210"/>
<keyword evidence="3" id="KW-0808">Transferase</keyword>
<evidence type="ECO:0000313" key="8">
    <source>
        <dbReference type="Proteomes" id="UP000077315"/>
    </source>
</evidence>
<evidence type="ECO:0000259" key="6">
    <source>
        <dbReference type="PROSITE" id="PS50237"/>
    </source>
</evidence>
<evidence type="ECO:0000256" key="2">
    <source>
        <dbReference type="ARBA" id="ARBA00012485"/>
    </source>
</evidence>
<dbReference type="InParanoid" id="A0A162Q210"/>
<proteinExistence type="predicted"/>
<dbReference type="SMART" id="SM00119">
    <property type="entry name" value="HECTc"/>
    <property type="match status" value="1"/>
</dbReference>
<dbReference type="Gene3D" id="3.30.2160.10">
    <property type="entry name" value="Hect, E3 ligase catalytic domain"/>
    <property type="match status" value="1"/>
</dbReference>
<dbReference type="CDD" id="cd00078">
    <property type="entry name" value="HECTc"/>
    <property type="match status" value="1"/>
</dbReference>
<accession>A0A162Q210</accession>
<dbReference type="SUPFAM" id="SSF56204">
    <property type="entry name" value="Hect, E3 ligase catalytic domain"/>
    <property type="match status" value="1"/>
</dbReference>
<dbReference type="STRING" id="763407.A0A162Q210"/>
<dbReference type="RefSeq" id="XP_018297677.1">
    <property type="nucleotide sequence ID" value="XM_018427911.1"/>
</dbReference>
<feature type="domain" description="HECT" evidence="6">
    <location>
        <begin position="65"/>
        <end position="403"/>
    </location>
</feature>
<evidence type="ECO:0000256" key="1">
    <source>
        <dbReference type="ARBA" id="ARBA00000885"/>
    </source>
</evidence>
<keyword evidence="4 5" id="KW-0833">Ubl conjugation pathway</keyword>
<dbReference type="PROSITE" id="PS50237">
    <property type="entry name" value="HECT"/>
    <property type="match status" value="1"/>
</dbReference>
<dbReference type="InterPro" id="IPR035983">
    <property type="entry name" value="Hect_E3_ubiquitin_ligase"/>
</dbReference>